<comment type="catalytic activity">
    <reaction evidence="12">
        <text>cytidine(967) in 16S rRNA + S-adenosyl-L-methionine = 5-methylcytidine(967) in 16S rRNA + S-adenosyl-L-homocysteine + H(+)</text>
        <dbReference type="Rhea" id="RHEA:42748"/>
        <dbReference type="Rhea" id="RHEA-COMP:10219"/>
        <dbReference type="Rhea" id="RHEA-COMP:10220"/>
        <dbReference type="ChEBI" id="CHEBI:15378"/>
        <dbReference type="ChEBI" id="CHEBI:57856"/>
        <dbReference type="ChEBI" id="CHEBI:59789"/>
        <dbReference type="ChEBI" id="CHEBI:74483"/>
        <dbReference type="ChEBI" id="CHEBI:82748"/>
        <dbReference type="EC" id="2.1.1.176"/>
    </reaction>
</comment>
<proteinExistence type="inferred from homology"/>
<dbReference type="EC" id="2.1.1.176" evidence="3"/>
<evidence type="ECO:0000313" key="16">
    <source>
        <dbReference type="EMBL" id="AFP85700.1"/>
    </source>
</evidence>
<comment type="caution">
    <text evidence="14">Lacks conserved residue(s) required for the propagation of feature annotation.</text>
</comment>
<keyword evidence="7 14" id="KW-0808">Transferase</keyword>
<evidence type="ECO:0000256" key="2">
    <source>
        <dbReference type="ARBA" id="ARBA00004496"/>
    </source>
</evidence>
<evidence type="ECO:0000256" key="8">
    <source>
        <dbReference type="ARBA" id="ARBA00022691"/>
    </source>
</evidence>
<dbReference type="InterPro" id="IPR035926">
    <property type="entry name" value="NusB-like_sf"/>
</dbReference>
<keyword evidence="5" id="KW-0698">rRNA processing</keyword>
<feature type="domain" description="SAM-dependent MTase RsmB/NOP-type" evidence="15">
    <location>
        <begin position="165"/>
        <end position="430"/>
    </location>
</feature>
<dbReference type="NCBIfam" id="NF008149">
    <property type="entry name" value="PRK10901.1"/>
    <property type="match status" value="1"/>
</dbReference>
<dbReference type="InterPro" id="IPR029063">
    <property type="entry name" value="SAM-dependent_MTases_sf"/>
</dbReference>
<gene>
    <name evidence="16" type="ORF">A35E_00405</name>
</gene>
<protein>
    <recommendedName>
        <fullName evidence="13">Ribosomal RNA small subunit methyltransferase B</fullName>
        <ecNumber evidence="3">2.1.1.176</ecNumber>
    </recommendedName>
    <alternativeName>
        <fullName evidence="10">16S rRNA m5C967 methyltransferase</fullName>
    </alternativeName>
    <alternativeName>
        <fullName evidence="11">rRNA (cytosine-C(5)-)-methyltransferase RsmB</fullName>
    </alternativeName>
</protein>
<dbReference type="SUPFAM" id="SSF53335">
    <property type="entry name" value="S-adenosyl-L-methionine-dependent methyltransferases"/>
    <property type="match status" value="1"/>
</dbReference>
<dbReference type="PANTHER" id="PTHR22807">
    <property type="entry name" value="NOP2 YEAST -RELATED NOL1/NOP2/FMU SUN DOMAIN-CONTAINING"/>
    <property type="match status" value="1"/>
</dbReference>
<sequence length="432" mass="49160">MNKYCNLRVIAARVVAQVLEKKQSLSILLPSIQASLAQKDAALLQEISFGIMRFLPQLQWLLSRLMKRELRGKRREVHYLLMVGLYQLIYTRIPPYAVLSETVEGAATMKCQHLKQLINAVLRQFQRQKRDLLLEVKNNQDVCHLHPKWLKERFYMAWPMHYEQIMNANNQHPPMWLRVNQQYHNRDSYLSLLTDLGIAAVGHKTLPYAIRLETPYTARILPGFYEGWVSVQDASSQGAVVLLAPKNGEKILDLCAAPGCKTTHILEIAPAAQVVAVDIDIKRVIRIYENLTRLKMQANVVIGDGCKPNTWSSGIVFDRILLDPPCSATGVIRRHPDVKWLRRDSDIAKLAKLQKKILCSAWKLLKPGGVFLYTTCSILPEENCDQIAAFLDSNPNALLQKISKFSEVGLQLFPQPDSGDGFFYAKMIKEQC</sequence>
<evidence type="ECO:0000256" key="10">
    <source>
        <dbReference type="ARBA" id="ARBA00030399"/>
    </source>
</evidence>
<evidence type="ECO:0000256" key="11">
    <source>
        <dbReference type="ARBA" id="ARBA00031088"/>
    </source>
</evidence>
<dbReference type="GO" id="GO:0006355">
    <property type="term" value="P:regulation of DNA-templated transcription"/>
    <property type="evidence" value="ECO:0007669"/>
    <property type="project" value="InterPro"/>
</dbReference>
<accession>J3TZ21</accession>
<dbReference type="GO" id="GO:0003723">
    <property type="term" value="F:RNA binding"/>
    <property type="evidence" value="ECO:0007669"/>
    <property type="project" value="UniProtKB-UniRule"/>
</dbReference>
<feature type="active site" description="Nucleophile" evidence="14">
    <location>
        <position position="376"/>
    </location>
</feature>
<feature type="binding site" evidence="14">
    <location>
        <position position="304"/>
    </location>
    <ligand>
        <name>S-adenosyl-L-methionine</name>
        <dbReference type="ChEBI" id="CHEBI:59789"/>
    </ligand>
</feature>
<dbReference type="KEGG" id="sehc:A35E_00405"/>
<dbReference type="Pfam" id="PF22458">
    <property type="entry name" value="RsmF-B_ferredox"/>
    <property type="match status" value="1"/>
</dbReference>
<feature type="binding site" evidence="14">
    <location>
        <position position="323"/>
    </location>
    <ligand>
        <name>S-adenosyl-L-methionine</name>
        <dbReference type="ChEBI" id="CHEBI:59789"/>
    </ligand>
</feature>
<evidence type="ECO:0000313" key="17">
    <source>
        <dbReference type="Proteomes" id="UP000003937"/>
    </source>
</evidence>
<keyword evidence="6 14" id="KW-0489">Methyltransferase</keyword>
<dbReference type="InterPro" id="IPR001678">
    <property type="entry name" value="MeTrfase_RsmB-F_NOP2_dom"/>
</dbReference>
<evidence type="ECO:0000256" key="14">
    <source>
        <dbReference type="PROSITE-ProRule" id="PRU01023"/>
    </source>
</evidence>
<dbReference type="Proteomes" id="UP000003937">
    <property type="component" value="Chromosome"/>
</dbReference>
<evidence type="ECO:0000256" key="7">
    <source>
        <dbReference type="ARBA" id="ARBA00022679"/>
    </source>
</evidence>
<dbReference type="NCBIfam" id="TIGR00563">
    <property type="entry name" value="rsmB"/>
    <property type="match status" value="1"/>
</dbReference>
<dbReference type="Gene3D" id="3.40.50.150">
    <property type="entry name" value="Vaccinia Virus protein VP39"/>
    <property type="match status" value="1"/>
</dbReference>
<feature type="binding site" evidence="14">
    <location>
        <position position="278"/>
    </location>
    <ligand>
        <name>S-adenosyl-L-methionine</name>
        <dbReference type="ChEBI" id="CHEBI:59789"/>
    </ligand>
</feature>
<evidence type="ECO:0000256" key="13">
    <source>
        <dbReference type="ARBA" id="ARBA00067267"/>
    </source>
</evidence>
<dbReference type="Gene3D" id="1.10.940.10">
    <property type="entry name" value="NusB-like"/>
    <property type="match status" value="1"/>
</dbReference>
<keyword evidence="4" id="KW-0963">Cytoplasm</keyword>
<evidence type="ECO:0000256" key="1">
    <source>
        <dbReference type="ARBA" id="ARBA00002724"/>
    </source>
</evidence>
<organism evidence="16 17">
    <name type="scientific">secondary endosymbiont of Heteropsylla cubana</name>
    <dbReference type="NCBI Taxonomy" id="134287"/>
    <lineage>
        <taxon>Bacteria</taxon>
        <taxon>Pseudomonadati</taxon>
        <taxon>Pseudomonadota</taxon>
        <taxon>Gammaproteobacteria</taxon>
        <taxon>Enterobacterales</taxon>
        <taxon>Enterobacteriaceae</taxon>
        <taxon>aphid secondary symbionts</taxon>
    </lineage>
</organism>
<dbReference type="InterPro" id="IPR023267">
    <property type="entry name" value="RCMT"/>
</dbReference>
<dbReference type="GO" id="GO:0009383">
    <property type="term" value="F:rRNA (cytosine-C5-)-methyltransferase activity"/>
    <property type="evidence" value="ECO:0007669"/>
    <property type="project" value="TreeGrafter"/>
</dbReference>
<dbReference type="InterPro" id="IPR049560">
    <property type="entry name" value="MeTrfase_RsmB-F_NOP2_cat"/>
</dbReference>
<dbReference type="InterPro" id="IPR054728">
    <property type="entry name" value="RsmB-like_ferredoxin"/>
</dbReference>
<dbReference type="GO" id="GO:0005829">
    <property type="term" value="C:cytosol"/>
    <property type="evidence" value="ECO:0007669"/>
    <property type="project" value="TreeGrafter"/>
</dbReference>
<evidence type="ECO:0000256" key="5">
    <source>
        <dbReference type="ARBA" id="ARBA00022552"/>
    </source>
</evidence>
<dbReference type="OrthoDB" id="9810297at2"/>
<dbReference type="Gene3D" id="3.30.70.1170">
    <property type="entry name" value="Sun protein, domain 3"/>
    <property type="match status" value="1"/>
</dbReference>
<dbReference type="InterPro" id="IPR004573">
    <property type="entry name" value="rRNA_ssu_MeTfrase_B"/>
</dbReference>
<dbReference type="FunFam" id="3.40.50.150:FF:000022">
    <property type="entry name" value="Ribosomal RNA small subunit methyltransferase B"/>
    <property type="match status" value="1"/>
</dbReference>
<dbReference type="PATRIC" id="fig|134287.3.peg.384"/>
<dbReference type="AlphaFoldDB" id="J3TZ21"/>
<keyword evidence="8 14" id="KW-0949">S-adenosyl-L-methionine</keyword>
<evidence type="ECO:0000256" key="4">
    <source>
        <dbReference type="ARBA" id="ARBA00022490"/>
    </source>
</evidence>
<evidence type="ECO:0000259" key="15">
    <source>
        <dbReference type="PROSITE" id="PS51686"/>
    </source>
</evidence>
<dbReference type="InterPro" id="IPR006027">
    <property type="entry name" value="NusB_RsmB_TIM44"/>
</dbReference>
<dbReference type="PROSITE" id="PS51686">
    <property type="entry name" value="SAM_MT_RSMB_NOP"/>
    <property type="match status" value="1"/>
</dbReference>
<reference evidence="16 17" key="1">
    <citation type="journal article" date="2012" name="Mol. Biol. Evol.">
        <title>Genome reduction and co-evolution between the primary and secondary bacterial symbionts of psyllids.</title>
        <authorList>
            <person name="Sloan D.B."/>
            <person name="Moran N.A."/>
        </authorList>
    </citation>
    <scope>NUCLEOTIDE SEQUENCE [LARGE SCALE GENOMIC DNA]</scope>
    <source>
        <strain evidence="16">Hcub_S</strain>
    </source>
</reference>
<dbReference type="STRING" id="134287.A35E_00405"/>
<comment type="function">
    <text evidence="1">Specifically methylates the cytosine at position 967 (m5C967) of 16S rRNA.</text>
</comment>
<dbReference type="CDD" id="cd02440">
    <property type="entry name" value="AdoMet_MTases"/>
    <property type="match status" value="1"/>
</dbReference>
<dbReference type="FunFam" id="3.30.70.1170:FF:000002">
    <property type="entry name" value="Ribosomal RNA small subunit methyltransferase B"/>
    <property type="match status" value="1"/>
</dbReference>
<dbReference type="Gene3D" id="1.10.287.730">
    <property type="entry name" value="Helix hairpin bin"/>
    <property type="match status" value="1"/>
</dbReference>
<evidence type="ECO:0000256" key="6">
    <source>
        <dbReference type="ARBA" id="ARBA00022603"/>
    </source>
</evidence>
<evidence type="ECO:0000256" key="12">
    <source>
        <dbReference type="ARBA" id="ARBA00047283"/>
    </source>
</evidence>
<keyword evidence="9 14" id="KW-0694">RNA-binding</keyword>
<comment type="subcellular location">
    <subcellularLocation>
        <location evidence="2">Cytoplasm</location>
    </subcellularLocation>
</comment>
<dbReference type="SUPFAM" id="SSF48013">
    <property type="entry name" value="NusB-like"/>
    <property type="match status" value="1"/>
</dbReference>
<dbReference type="PRINTS" id="PR02008">
    <property type="entry name" value="RCMTFAMILY"/>
</dbReference>
<comment type="similarity">
    <text evidence="14">Belongs to the class I-like SAM-binding methyltransferase superfamily. RsmB/NOP family.</text>
</comment>
<dbReference type="FunFam" id="1.10.940.10:FF:000002">
    <property type="entry name" value="Ribosomal RNA small subunit methyltransferase B"/>
    <property type="match status" value="1"/>
</dbReference>
<dbReference type="Pfam" id="PF01189">
    <property type="entry name" value="Methyltr_RsmB-F"/>
    <property type="match status" value="1"/>
</dbReference>
<dbReference type="Pfam" id="PF01029">
    <property type="entry name" value="NusB"/>
    <property type="match status" value="1"/>
</dbReference>
<name>J3TZ21_9ENTR</name>
<dbReference type="EMBL" id="CP003547">
    <property type="protein sequence ID" value="AFP85700.1"/>
    <property type="molecule type" value="Genomic_DNA"/>
</dbReference>
<dbReference type="GO" id="GO:0070475">
    <property type="term" value="P:rRNA base methylation"/>
    <property type="evidence" value="ECO:0007669"/>
    <property type="project" value="TreeGrafter"/>
</dbReference>
<dbReference type="PANTHER" id="PTHR22807:SF61">
    <property type="entry name" value="NOL1_NOP2_SUN FAMILY PROTEIN _ ANTITERMINATION NUSB DOMAIN-CONTAINING PROTEIN"/>
    <property type="match status" value="1"/>
</dbReference>
<dbReference type="RefSeq" id="WP_014888997.1">
    <property type="nucleotide sequence ID" value="NC_018420.1"/>
</dbReference>
<dbReference type="HOGENOM" id="CLU_005316_0_4_6"/>
<evidence type="ECO:0000256" key="3">
    <source>
        <dbReference type="ARBA" id="ARBA00012140"/>
    </source>
</evidence>
<keyword evidence="17" id="KW-1185">Reference proteome</keyword>
<evidence type="ECO:0000256" key="9">
    <source>
        <dbReference type="ARBA" id="ARBA00022884"/>
    </source>
</evidence>